<gene>
    <name evidence="2" type="ORF">MANT1106_LOCUS16624</name>
</gene>
<dbReference type="AlphaFoldDB" id="A0A7S0STW6"/>
<dbReference type="EMBL" id="HBFC01027668">
    <property type="protein sequence ID" value="CAD8715129.1"/>
    <property type="molecule type" value="Transcribed_RNA"/>
</dbReference>
<evidence type="ECO:0000256" key="1">
    <source>
        <dbReference type="SAM" id="MobiDB-lite"/>
    </source>
</evidence>
<feature type="region of interest" description="Disordered" evidence="1">
    <location>
        <begin position="1"/>
        <end position="47"/>
    </location>
</feature>
<reference evidence="2" key="1">
    <citation type="submission" date="2021-01" db="EMBL/GenBank/DDBJ databases">
        <authorList>
            <person name="Corre E."/>
            <person name="Pelletier E."/>
            <person name="Niang G."/>
            <person name="Scheremetjew M."/>
            <person name="Finn R."/>
            <person name="Kale V."/>
            <person name="Holt S."/>
            <person name="Cochrane G."/>
            <person name="Meng A."/>
            <person name="Brown T."/>
            <person name="Cohen L."/>
        </authorList>
    </citation>
    <scope>NUCLEOTIDE SEQUENCE</scope>
    <source>
        <strain evidence="2">SL-175</strain>
    </source>
</reference>
<accession>A0A7S0STW6</accession>
<feature type="region of interest" description="Disordered" evidence="1">
    <location>
        <begin position="90"/>
        <end position="109"/>
    </location>
</feature>
<protein>
    <submittedName>
        <fullName evidence="2">Uncharacterized protein</fullName>
    </submittedName>
</protein>
<evidence type="ECO:0000313" key="2">
    <source>
        <dbReference type="EMBL" id="CAD8715129.1"/>
    </source>
</evidence>
<proteinExistence type="predicted"/>
<feature type="compositionally biased region" description="Basic and acidic residues" evidence="1">
    <location>
        <begin position="14"/>
        <end position="41"/>
    </location>
</feature>
<organism evidence="2">
    <name type="scientific">Mantoniella antarctica</name>
    <dbReference type="NCBI Taxonomy" id="81844"/>
    <lineage>
        <taxon>Eukaryota</taxon>
        <taxon>Viridiplantae</taxon>
        <taxon>Chlorophyta</taxon>
        <taxon>Mamiellophyceae</taxon>
        <taxon>Mamiellales</taxon>
        <taxon>Mamiellaceae</taxon>
        <taxon>Mantoniella</taxon>
    </lineage>
</organism>
<sequence length="109" mass="13053">MNDFEARSQNMGNDPERNRLLEEMRTHTEALNKQRKHEDPRMSFSTPEYKDFSRKFTESFKKNFGKPIEWGLVKRYPWSQPQLVHLEVPLDHEGNPWPLDDKGKPILKE</sequence>
<name>A0A7S0STW6_9CHLO</name>